<protein>
    <submittedName>
        <fullName evidence="2">Uncharacterized protein</fullName>
    </submittedName>
</protein>
<reference evidence="2 3" key="1">
    <citation type="journal article" date="2016" name="PLoS ONE">
        <title>Sequence Assembly of Yarrowia lipolytica Strain W29/CLIB89 Shows Transposable Element Diversity.</title>
        <authorList>
            <person name="Magnan C."/>
            <person name="Yu J."/>
            <person name="Chang I."/>
            <person name="Jahn E."/>
            <person name="Kanomata Y."/>
            <person name="Wu J."/>
            <person name="Zeller M."/>
            <person name="Oakes M."/>
            <person name="Baldi P."/>
            <person name="Sandmeyer S."/>
        </authorList>
    </citation>
    <scope>NUCLEOTIDE SEQUENCE [LARGE SCALE GENOMIC DNA]</scope>
    <source>
        <strain evidence="3">CLIB89(W29)</strain>
    </source>
</reference>
<dbReference type="GeneID" id="94583151"/>
<dbReference type="Proteomes" id="UP000182444">
    <property type="component" value="Chromosome 1C"/>
</dbReference>
<name>A0A1D8NC94_YARLL</name>
<sequence length="125" mass="14351">MFGLGLCQKFNVFVYWLSHKTRKERSCGGVVLLSTMTMMSTWCVRWIFVDIRRVWYEVVPQYEDNFRYLFQRLFDTCYVCSVDDRTDFTSPEDLSSFLESSGGVESSVESSEAVGSSVESSEVVG</sequence>
<organism evidence="2 3">
    <name type="scientific">Yarrowia lipolytica</name>
    <name type="common">Candida lipolytica</name>
    <dbReference type="NCBI Taxonomy" id="4952"/>
    <lineage>
        <taxon>Eukaryota</taxon>
        <taxon>Fungi</taxon>
        <taxon>Dikarya</taxon>
        <taxon>Ascomycota</taxon>
        <taxon>Saccharomycotina</taxon>
        <taxon>Dipodascomycetes</taxon>
        <taxon>Dipodascales</taxon>
        <taxon>Dipodascales incertae sedis</taxon>
        <taxon>Yarrowia</taxon>
    </lineage>
</organism>
<accession>A0A1D8NC94</accession>
<dbReference type="VEuPathDB" id="FungiDB:YALI1_C30726g"/>
<proteinExistence type="predicted"/>
<dbReference type="EMBL" id="CP017555">
    <property type="protein sequence ID" value="AOW03250.1"/>
    <property type="molecule type" value="Genomic_DNA"/>
</dbReference>
<evidence type="ECO:0000256" key="1">
    <source>
        <dbReference type="SAM" id="MobiDB-lite"/>
    </source>
</evidence>
<dbReference type="RefSeq" id="XP_068138626.1">
    <property type="nucleotide sequence ID" value="XM_068282525.1"/>
</dbReference>
<gene>
    <name evidence="2" type="ORF">YALI1_C30726g</name>
</gene>
<evidence type="ECO:0000313" key="2">
    <source>
        <dbReference type="EMBL" id="AOW03250.1"/>
    </source>
</evidence>
<evidence type="ECO:0000313" key="3">
    <source>
        <dbReference type="Proteomes" id="UP000182444"/>
    </source>
</evidence>
<feature type="region of interest" description="Disordered" evidence="1">
    <location>
        <begin position="99"/>
        <end position="125"/>
    </location>
</feature>
<dbReference type="AlphaFoldDB" id="A0A1D8NC94"/>